<proteinExistence type="predicted"/>
<accession>A0A078RYK2</accession>
<evidence type="ECO:0000313" key="2">
    <source>
        <dbReference type="Proteomes" id="UP000028013"/>
    </source>
</evidence>
<organism evidence="1 2">
    <name type="scientific">Bacteroides uniformis str. 3978 T3 ii</name>
    <dbReference type="NCBI Taxonomy" id="1339349"/>
    <lineage>
        <taxon>Bacteria</taxon>
        <taxon>Pseudomonadati</taxon>
        <taxon>Bacteroidota</taxon>
        <taxon>Bacteroidia</taxon>
        <taxon>Bacteroidales</taxon>
        <taxon>Bacteroidaceae</taxon>
        <taxon>Bacteroides</taxon>
    </lineage>
</organism>
<dbReference type="AlphaFoldDB" id="A0A078RYK2"/>
<sequence length="40" mass="4789">MRAYARRKQCKDSQKLNGYKKLPCILRENFIGEPGRYVWA</sequence>
<comment type="caution">
    <text evidence="1">The sequence shown here is derived from an EMBL/GenBank/DDBJ whole genome shotgun (WGS) entry which is preliminary data.</text>
</comment>
<dbReference type="EMBL" id="JNHN01000174">
    <property type="protein sequence ID" value="KDS50430.1"/>
    <property type="molecule type" value="Genomic_DNA"/>
</dbReference>
<evidence type="ECO:0000313" key="1">
    <source>
        <dbReference type="EMBL" id="KDS50430.1"/>
    </source>
</evidence>
<name>A0A078RYK2_BACUN</name>
<reference evidence="1 2" key="1">
    <citation type="submission" date="2014-04" db="EMBL/GenBank/DDBJ databases">
        <authorList>
            <person name="Sears C."/>
            <person name="Carroll K."/>
            <person name="Sack B.R."/>
            <person name="Qadri F."/>
            <person name="Myers L.L."/>
            <person name="Chung G.-T."/>
            <person name="Escheverria P."/>
            <person name="Fraser C.M."/>
            <person name="Sadzewicz L."/>
            <person name="Shefchek K.A."/>
            <person name="Tallon L."/>
            <person name="Das S.P."/>
            <person name="Daugherty S."/>
            <person name="Mongodin E.F."/>
        </authorList>
    </citation>
    <scope>NUCLEOTIDE SEQUENCE [LARGE SCALE GENOMIC DNA]</scope>
    <source>
        <strain evidence="1 2">3978 T3 ii</strain>
    </source>
</reference>
<protein>
    <submittedName>
        <fullName evidence="1">Uncharacterized protein</fullName>
    </submittedName>
</protein>
<dbReference type="Proteomes" id="UP000028013">
    <property type="component" value="Unassembled WGS sequence"/>
</dbReference>
<gene>
    <name evidence="1" type="ORF">M094_1355</name>
</gene>